<reference evidence="2 3" key="1">
    <citation type="submission" date="2021-03" db="EMBL/GenBank/DDBJ databases">
        <title>Sequencing the genomes of 1000 actinobacteria strains.</title>
        <authorList>
            <person name="Klenk H.-P."/>
        </authorList>
    </citation>
    <scope>NUCLEOTIDE SEQUENCE [LARGE SCALE GENOMIC DNA]</scope>
    <source>
        <strain evidence="2 3">DSM 14564</strain>
    </source>
</reference>
<evidence type="ECO:0000313" key="2">
    <source>
        <dbReference type="EMBL" id="MBP2409086.1"/>
    </source>
</evidence>
<comment type="caution">
    <text evidence="2">The sequence shown here is derived from an EMBL/GenBank/DDBJ whole genome shotgun (WGS) entry which is preliminary data.</text>
</comment>
<feature type="compositionally biased region" description="Low complexity" evidence="1">
    <location>
        <begin position="11"/>
        <end position="30"/>
    </location>
</feature>
<feature type="region of interest" description="Disordered" evidence="1">
    <location>
        <begin position="1"/>
        <end position="60"/>
    </location>
</feature>
<dbReference type="Pfam" id="PF01547">
    <property type="entry name" value="SBP_bac_1"/>
    <property type="match status" value="1"/>
</dbReference>
<dbReference type="Gene3D" id="3.40.190.10">
    <property type="entry name" value="Periplasmic binding protein-like II"/>
    <property type="match status" value="2"/>
</dbReference>
<dbReference type="RefSeq" id="WP_245348913.1">
    <property type="nucleotide sequence ID" value="NZ_BAAAJV010000018.1"/>
</dbReference>
<dbReference type="InterPro" id="IPR006059">
    <property type="entry name" value="SBP"/>
</dbReference>
<dbReference type="PANTHER" id="PTHR43649">
    <property type="entry name" value="ARABINOSE-BINDING PROTEIN-RELATED"/>
    <property type="match status" value="1"/>
</dbReference>
<sequence>MGHPRPHPRRASGPADPGAAAPNPSTSSAAAPPPSSSVPATPDTTAPPPARPPRSLLRPRRRSVLGAGLTAGLGATALAGCGSGGSARESIVVAIVSNPQMQDAISLIDDFSQNHPDIDVQFVSLPENEARAKITASVATGGGEFDVVMISNYETPLWAPNGWLTDLEPYIAKTDGYEPEDFVPTIKDALTVDGSMYSVPFYGESAFLVYRQDLFDEAGLEMPKRPSWEDLRSFASTLHDPDSGMSGIALRGLAGWGENIAPMSTVLNTYGGCWFDMEWAPQLTSPEVREAISMYVDTLRSYGQPGAATSGFGECLTHFSQGNAAMWFDASSMVSGVENPDSSTVVGKTGYALGPTQLTEYAGWLYSWALAIPQTSEKKDAAWEFIAWMTHPDYFQLVGEEIGWEALPPGSRLSTYEIPEYAELSKNYAEPTLDSMENSTQENSMTVEVPYDGLQNVVIPEFQDLGTRVGQQFSAAIAGQKSVDEALEQSQGFAESVARTYGWEG</sequence>
<dbReference type="Proteomes" id="UP000698222">
    <property type="component" value="Unassembled WGS sequence"/>
</dbReference>
<proteinExistence type="predicted"/>
<gene>
    <name evidence="2" type="ORF">JOF44_001989</name>
</gene>
<keyword evidence="3" id="KW-1185">Reference proteome</keyword>
<dbReference type="EMBL" id="JAGIOC010000001">
    <property type="protein sequence ID" value="MBP2409086.1"/>
    <property type="molecule type" value="Genomic_DNA"/>
</dbReference>
<accession>A0ABS4YJW6</accession>
<dbReference type="InterPro" id="IPR050490">
    <property type="entry name" value="Bact_solute-bd_prot1"/>
</dbReference>
<name>A0ABS4YJW6_9MICO</name>
<evidence type="ECO:0000256" key="1">
    <source>
        <dbReference type="SAM" id="MobiDB-lite"/>
    </source>
</evidence>
<protein>
    <submittedName>
        <fullName evidence="2">Sorbitol/mannitol transport system substrate-binding protein</fullName>
    </submittedName>
</protein>
<feature type="compositionally biased region" description="Basic residues" evidence="1">
    <location>
        <begin position="1"/>
        <end position="10"/>
    </location>
</feature>
<evidence type="ECO:0000313" key="3">
    <source>
        <dbReference type="Proteomes" id="UP000698222"/>
    </source>
</evidence>
<dbReference type="SUPFAM" id="SSF53850">
    <property type="entry name" value="Periplasmic binding protein-like II"/>
    <property type="match status" value="1"/>
</dbReference>
<dbReference type="PANTHER" id="PTHR43649:SF12">
    <property type="entry name" value="DIACETYLCHITOBIOSE BINDING PROTEIN DASA"/>
    <property type="match status" value="1"/>
</dbReference>
<organism evidence="2 3">
    <name type="scientific">Brachybacterium fresconis</name>
    <dbReference type="NCBI Taxonomy" id="173363"/>
    <lineage>
        <taxon>Bacteria</taxon>
        <taxon>Bacillati</taxon>
        <taxon>Actinomycetota</taxon>
        <taxon>Actinomycetes</taxon>
        <taxon>Micrococcales</taxon>
        <taxon>Dermabacteraceae</taxon>
        <taxon>Brachybacterium</taxon>
    </lineage>
</organism>
<dbReference type="CDD" id="cd13585">
    <property type="entry name" value="PBP2_TMBP_like"/>
    <property type="match status" value="1"/>
</dbReference>